<comment type="caution">
    <text evidence="2">The sequence shown here is derived from an EMBL/GenBank/DDBJ whole genome shotgun (WGS) entry which is preliminary data.</text>
</comment>
<dbReference type="Pfam" id="PF05691">
    <property type="entry name" value="Raffinose_syn"/>
    <property type="match status" value="1"/>
</dbReference>
<reference evidence="2 3" key="1">
    <citation type="submission" date="2021-04" db="EMBL/GenBank/DDBJ databases">
        <title>Draft genome sequence of Paenibacillus cisolokensis, LC2-13A.</title>
        <authorList>
            <person name="Uke A."/>
            <person name="Chhe C."/>
            <person name="Baramee S."/>
            <person name="Kosugi A."/>
        </authorList>
    </citation>
    <scope>NUCLEOTIDE SEQUENCE [LARGE SCALE GENOMIC DNA]</scope>
    <source>
        <strain evidence="2 3">LC2-13A</strain>
    </source>
</reference>
<evidence type="ECO:0000313" key="2">
    <source>
        <dbReference type="EMBL" id="GIQ63358.1"/>
    </source>
</evidence>
<dbReference type="EMBL" id="BOVJ01000060">
    <property type="protein sequence ID" value="GIQ63358.1"/>
    <property type="molecule type" value="Genomic_DNA"/>
</dbReference>
<name>A0ABQ4N567_9BACL</name>
<keyword evidence="1" id="KW-0119">Carbohydrate metabolism</keyword>
<dbReference type="Proteomes" id="UP000680304">
    <property type="component" value="Unassembled WGS sequence"/>
</dbReference>
<keyword evidence="3" id="KW-1185">Reference proteome</keyword>
<evidence type="ECO:0000313" key="3">
    <source>
        <dbReference type="Proteomes" id="UP000680304"/>
    </source>
</evidence>
<accession>A0ABQ4N567</accession>
<sequence>MVGGAGWQAGVVRRRRAKFPQGLGHAIEALKGRFGIRWVGVWHTIAGYWSGIDPESGIARRLGGSLYTTASGKMIPYPEAGRGFGFWHAWHGELRRQGVDFVKVDSQSAVTNFLKYERSVGEASAAAHEALEASVALHFGGTMINCMGMASENVWHRPLSAVSRSSDDFVPQEKRGFPEHALQNGYNSYYHGAFYWGDWDMFWTMNHDDLQNAVLRAVSGGPVYFSDAPGRTNPELLRPLVYRDGRIVRCDRPANPTEDCLLRDPTAEPLPLKLWNTAGGSGIVASFHIRDGQSAVEGGIGPADVPGLAAETGKYVLYDVLGRGFRIVAAEEKAPLRLEAGACAIHQLTPVRPGGATPIGLADKFVPAHAIVGVREWERSLFVTLREGGELLLVCDDAPERAAANGVPAAVAAKGDGLYAVDCGACEGEVTVEIVKGGA</sequence>
<dbReference type="Gene3D" id="3.20.20.70">
    <property type="entry name" value="Aldolase class I"/>
    <property type="match status" value="1"/>
</dbReference>
<organism evidence="2 3">
    <name type="scientific">Paenibacillus cisolokensis</name>
    <dbReference type="NCBI Taxonomy" id="1658519"/>
    <lineage>
        <taxon>Bacteria</taxon>
        <taxon>Bacillati</taxon>
        <taxon>Bacillota</taxon>
        <taxon>Bacilli</taxon>
        <taxon>Bacillales</taxon>
        <taxon>Paenibacillaceae</taxon>
        <taxon>Paenibacillus</taxon>
    </lineage>
</organism>
<gene>
    <name evidence="2" type="ORF">PACILC2_19260</name>
</gene>
<dbReference type="SUPFAM" id="SSF51445">
    <property type="entry name" value="(Trans)glycosidases"/>
    <property type="match status" value="1"/>
</dbReference>
<proteinExistence type="predicted"/>
<dbReference type="PANTHER" id="PTHR31268">
    <property type="match status" value="1"/>
</dbReference>
<dbReference type="InterPro" id="IPR008811">
    <property type="entry name" value="Glycosyl_hydrolases_36"/>
</dbReference>
<dbReference type="InterPro" id="IPR017853">
    <property type="entry name" value="GH"/>
</dbReference>
<dbReference type="PANTHER" id="PTHR31268:SF32">
    <property type="entry name" value="GALACTINOL--SUCROSE GALACTOSYLTRANSFERASE 2-RELATED"/>
    <property type="match status" value="1"/>
</dbReference>
<evidence type="ECO:0000256" key="1">
    <source>
        <dbReference type="ARBA" id="ARBA00023277"/>
    </source>
</evidence>
<dbReference type="RefSeq" id="WP_213528557.1">
    <property type="nucleotide sequence ID" value="NZ_BOVJ01000060.1"/>
</dbReference>
<dbReference type="InterPro" id="IPR013785">
    <property type="entry name" value="Aldolase_TIM"/>
</dbReference>
<protein>
    <submittedName>
        <fullName evidence="2">Uncharacterized protein</fullName>
    </submittedName>
</protein>